<evidence type="ECO:0000313" key="1">
    <source>
        <dbReference type="EMBL" id="RSL71173.1"/>
    </source>
</evidence>
<name>A0A428R164_9HYPO</name>
<dbReference type="AlphaFoldDB" id="A0A428R164"/>
<dbReference type="Proteomes" id="UP000288168">
    <property type="component" value="Unassembled WGS sequence"/>
</dbReference>
<keyword evidence="2" id="KW-1185">Reference proteome</keyword>
<protein>
    <submittedName>
        <fullName evidence="1">Uncharacterized protein</fullName>
    </submittedName>
</protein>
<dbReference type="EMBL" id="NKCI01000007">
    <property type="protein sequence ID" value="RSL71173.1"/>
    <property type="molecule type" value="Genomic_DNA"/>
</dbReference>
<reference evidence="1 2" key="1">
    <citation type="submission" date="2017-06" db="EMBL/GenBank/DDBJ databases">
        <title>Comparative genomic analysis of Ambrosia Fusariam Clade fungi.</title>
        <authorList>
            <person name="Stajich J.E."/>
            <person name="Carrillo J."/>
            <person name="Kijimoto T."/>
            <person name="Eskalen A."/>
            <person name="O'Donnell K."/>
            <person name="Kasson M."/>
        </authorList>
    </citation>
    <scope>NUCLEOTIDE SEQUENCE [LARGE SCALE GENOMIC DNA]</scope>
    <source>
        <strain evidence="1 2">NRRL62584</strain>
    </source>
</reference>
<organism evidence="1 2">
    <name type="scientific">Fusarium duplospermum</name>
    <dbReference type="NCBI Taxonomy" id="1325734"/>
    <lineage>
        <taxon>Eukaryota</taxon>
        <taxon>Fungi</taxon>
        <taxon>Dikarya</taxon>
        <taxon>Ascomycota</taxon>
        <taxon>Pezizomycotina</taxon>
        <taxon>Sordariomycetes</taxon>
        <taxon>Hypocreomycetidae</taxon>
        <taxon>Hypocreales</taxon>
        <taxon>Nectriaceae</taxon>
        <taxon>Fusarium</taxon>
        <taxon>Fusarium solani species complex</taxon>
    </lineage>
</organism>
<evidence type="ECO:0000313" key="2">
    <source>
        <dbReference type="Proteomes" id="UP000288168"/>
    </source>
</evidence>
<accession>A0A428R164</accession>
<gene>
    <name evidence="1" type="ORF">CEP54_001484</name>
</gene>
<proteinExistence type="predicted"/>
<comment type="caution">
    <text evidence="1">The sequence shown here is derived from an EMBL/GenBank/DDBJ whole genome shotgun (WGS) entry which is preliminary data.</text>
</comment>
<sequence length="98" mass="11482">MRGPFQWDVVSAGKPAHHLDLQTMRLLRRPGEMNMPCIHTSPRRLLRLGGRINQEGGKLLLAWLPCKWQRRTTPHTRYHGSLQTWRYAIRLRCRSSAV</sequence>